<feature type="domain" description="Cyclin-like" evidence="5">
    <location>
        <begin position="64"/>
        <end position="157"/>
    </location>
</feature>
<keyword evidence="3" id="KW-0131">Cell cycle</keyword>
<dbReference type="SUPFAM" id="SSF47954">
    <property type="entry name" value="Cyclin-like"/>
    <property type="match status" value="1"/>
</dbReference>
<dbReference type="Gene3D" id="1.10.472.10">
    <property type="entry name" value="Cyclin-like"/>
    <property type="match status" value="2"/>
</dbReference>
<reference evidence="6 7" key="1">
    <citation type="journal article" date="2024" name="G3 (Bethesda)">
        <title>Genome assembly of Hibiscus sabdariffa L. provides insights into metabolisms of medicinal natural products.</title>
        <authorList>
            <person name="Kim T."/>
        </authorList>
    </citation>
    <scope>NUCLEOTIDE SEQUENCE [LARGE SCALE GENOMIC DNA]</scope>
    <source>
        <strain evidence="6">TK-2024</strain>
        <tissue evidence="6">Old leaves</tissue>
    </source>
</reference>
<evidence type="ECO:0000256" key="1">
    <source>
        <dbReference type="ARBA" id="ARBA00022618"/>
    </source>
</evidence>
<dbReference type="Proteomes" id="UP001472677">
    <property type="component" value="Unassembled WGS sequence"/>
</dbReference>
<accession>A0ABR2EH45</accession>
<dbReference type="InterPro" id="IPR006671">
    <property type="entry name" value="Cyclin_N"/>
</dbReference>
<dbReference type="InterPro" id="IPR013763">
    <property type="entry name" value="Cyclin-like_dom"/>
</dbReference>
<name>A0ABR2EH45_9ROSI</name>
<protein>
    <recommendedName>
        <fullName evidence="5">Cyclin-like domain-containing protein</fullName>
    </recommendedName>
</protein>
<evidence type="ECO:0000313" key="7">
    <source>
        <dbReference type="Proteomes" id="UP001472677"/>
    </source>
</evidence>
<dbReference type="InterPro" id="IPR048258">
    <property type="entry name" value="Cyclins_cyclin-box"/>
</dbReference>
<keyword evidence="2 4" id="KW-0195">Cyclin</keyword>
<evidence type="ECO:0000259" key="5">
    <source>
        <dbReference type="SMART" id="SM00385"/>
    </source>
</evidence>
<dbReference type="InterPro" id="IPR039361">
    <property type="entry name" value="Cyclin"/>
</dbReference>
<evidence type="ECO:0000256" key="4">
    <source>
        <dbReference type="RuleBase" id="RU000383"/>
    </source>
</evidence>
<dbReference type="SMART" id="SM00385">
    <property type="entry name" value="CYCLIN"/>
    <property type="match status" value="1"/>
</dbReference>
<keyword evidence="7" id="KW-1185">Reference proteome</keyword>
<gene>
    <name evidence="6" type="ORF">V6N12_048383</name>
</gene>
<proteinExistence type="inferred from homology"/>
<keyword evidence="1" id="KW-0132">Cell division</keyword>
<comment type="caution">
    <text evidence="6">The sequence shown here is derived from an EMBL/GenBank/DDBJ whole genome shotgun (WGS) entry which is preliminary data.</text>
</comment>
<sequence length="207" mass="23831">MSSSSSSNNGGNPFSPSLPLSDQDLFWDEEELLSMYSKETRLDPVDVESIDGYFSPMVRREAVQWMLKVHGFYGFTALTAVLTVNYLDRFLTSFRFQRDDDDDNKPWLIHLVAITCLSLAAKVEEAHVPLLLDLQVGETKYVFEAKTIQRMELLILSTLKWSMHPITPLSFLNHIIRMLGLKTPLHWEFLNRCEQLLLYVISGKPFV</sequence>
<dbReference type="PROSITE" id="PS00292">
    <property type="entry name" value="CYCLINS"/>
    <property type="match status" value="1"/>
</dbReference>
<evidence type="ECO:0000313" key="6">
    <source>
        <dbReference type="EMBL" id="KAK8561309.1"/>
    </source>
</evidence>
<dbReference type="CDD" id="cd20543">
    <property type="entry name" value="CYCLIN_AtCycD-like_rpt1"/>
    <property type="match status" value="1"/>
</dbReference>
<dbReference type="Pfam" id="PF00134">
    <property type="entry name" value="Cyclin_N"/>
    <property type="match status" value="1"/>
</dbReference>
<evidence type="ECO:0000256" key="2">
    <source>
        <dbReference type="ARBA" id="ARBA00023127"/>
    </source>
</evidence>
<dbReference type="InterPro" id="IPR036915">
    <property type="entry name" value="Cyclin-like_sf"/>
</dbReference>
<organism evidence="6 7">
    <name type="scientific">Hibiscus sabdariffa</name>
    <name type="common">roselle</name>
    <dbReference type="NCBI Taxonomy" id="183260"/>
    <lineage>
        <taxon>Eukaryota</taxon>
        <taxon>Viridiplantae</taxon>
        <taxon>Streptophyta</taxon>
        <taxon>Embryophyta</taxon>
        <taxon>Tracheophyta</taxon>
        <taxon>Spermatophyta</taxon>
        <taxon>Magnoliopsida</taxon>
        <taxon>eudicotyledons</taxon>
        <taxon>Gunneridae</taxon>
        <taxon>Pentapetalae</taxon>
        <taxon>rosids</taxon>
        <taxon>malvids</taxon>
        <taxon>Malvales</taxon>
        <taxon>Malvaceae</taxon>
        <taxon>Malvoideae</taxon>
        <taxon>Hibiscus</taxon>
    </lineage>
</organism>
<dbReference type="EMBL" id="JBBPBM010000013">
    <property type="protein sequence ID" value="KAK8561309.1"/>
    <property type="molecule type" value="Genomic_DNA"/>
</dbReference>
<dbReference type="PANTHER" id="PTHR10177">
    <property type="entry name" value="CYCLINS"/>
    <property type="match status" value="1"/>
</dbReference>
<comment type="similarity">
    <text evidence="4">Belongs to the cyclin family.</text>
</comment>
<evidence type="ECO:0000256" key="3">
    <source>
        <dbReference type="ARBA" id="ARBA00023306"/>
    </source>
</evidence>